<evidence type="ECO:0000256" key="2">
    <source>
        <dbReference type="ARBA" id="ARBA00022692"/>
    </source>
</evidence>
<feature type="region of interest" description="Disordered" evidence="6">
    <location>
        <begin position="132"/>
        <end position="175"/>
    </location>
</feature>
<dbReference type="Gene3D" id="3.90.79.10">
    <property type="entry name" value="Nucleoside Triphosphate Pyrophosphohydrolase"/>
    <property type="match status" value="1"/>
</dbReference>
<dbReference type="PANTHER" id="PTHR12992:SF44">
    <property type="entry name" value="NUDIX HYDROLASE DOMAIN-CONTAINING PROTEIN"/>
    <property type="match status" value="1"/>
</dbReference>
<protein>
    <recommendedName>
        <fullName evidence="8">Nudix hydrolase domain-containing protein</fullName>
    </recommendedName>
</protein>
<reference evidence="9 10" key="1">
    <citation type="journal article" date="2018" name="Evol. Lett.">
        <title>Horizontal gene cluster transfer increased hallucinogenic mushroom diversity.</title>
        <authorList>
            <person name="Reynolds H.T."/>
            <person name="Vijayakumar V."/>
            <person name="Gluck-Thaler E."/>
            <person name="Korotkin H.B."/>
            <person name="Matheny P.B."/>
            <person name="Slot J.C."/>
        </authorList>
    </citation>
    <scope>NUCLEOTIDE SEQUENCE [LARGE SCALE GENOMIC DNA]</scope>
    <source>
        <strain evidence="9 10">SRW20</strain>
    </source>
</reference>
<evidence type="ECO:0000256" key="1">
    <source>
        <dbReference type="ARBA" id="ARBA00004141"/>
    </source>
</evidence>
<dbReference type="PANTHER" id="PTHR12992">
    <property type="entry name" value="NUDIX HYDROLASE"/>
    <property type="match status" value="1"/>
</dbReference>
<dbReference type="Gene3D" id="1.50.40.10">
    <property type="entry name" value="Mitochondrial carrier domain"/>
    <property type="match status" value="1"/>
</dbReference>
<feature type="transmembrane region" description="Helical" evidence="7">
    <location>
        <begin position="893"/>
        <end position="917"/>
    </location>
</feature>
<dbReference type="OrthoDB" id="77989at2759"/>
<dbReference type="STRING" id="231916.A0A409W3L2"/>
<dbReference type="InterPro" id="IPR045121">
    <property type="entry name" value="CoAse"/>
</dbReference>
<keyword evidence="2 5" id="KW-0812">Transmembrane</keyword>
<dbReference type="InterPro" id="IPR015797">
    <property type="entry name" value="NUDIX_hydrolase-like_dom_sf"/>
</dbReference>
<evidence type="ECO:0000256" key="7">
    <source>
        <dbReference type="SAM" id="Phobius"/>
    </source>
</evidence>
<dbReference type="SUPFAM" id="SSF55811">
    <property type="entry name" value="Nudix"/>
    <property type="match status" value="1"/>
</dbReference>
<dbReference type="Pfam" id="PF00153">
    <property type="entry name" value="Mito_carr"/>
    <property type="match status" value="1"/>
</dbReference>
<dbReference type="GO" id="GO:0016020">
    <property type="term" value="C:membrane"/>
    <property type="evidence" value="ECO:0007669"/>
    <property type="project" value="UniProtKB-SubCell"/>
</dbReference>
<evidence type="ECO:0000256" key="3">
    <source>
        <dbReference type="ARBA" id="ARBA00022989"/>
    </source>
</evidence>
<dbReference type="Proteomes" id="UP000284706">
    <property type="component" value="Unassembled WGS sequence"/>
</dbReference>
<accession>A0A409W3L2</accession>
<dbReference type="AlphaFoldDB" id="A0A409W3L2"/>
<evidence type="ECO:0000256" key="6">
    <source>
        <dbReference type="SAM" id="MobiDB-lite"/>
    </source>
</evidence>
<sequence length="918" mass="101247">MSINPPPSLRDLYIDPDKAWAFVPPAAANIPNATVPPPTSAAGGGAGGAGGEPTPIAPAYQWSTRPSHNSIFDLSPSLDLSEPSGINAAQLFRAVVASAVLRYTSTAIVMPWEVGKLLLQVQWVPRDAIEPEFVEGGPGEEDNEDALSDDSAENDSYFADPSAAPSTRPPAPRARVDEQGYVIRRSVLEEGTRPEYIIPVGSADGVWGMMKRVGRHRTEGWLALWKGLFTSTVNEILSDTLQPMIHGFLQSLFFPSMSPFQQPPIILPVASHLLTGLILSPLDLIRTRLIVQSYAPRYRKYSGPVDAFRQILRDEGGLRGMYLHPHLLIPTILDNALRPIVSLALPGMITSYFGWGHITEDTHPVAWSMAELGSSCLGLLVTLPIETIRRRLQVQVRGSAEPIKASVELRPAPYNGVVDALWHILTEERSDLPITRQARRRRMSRKGKDKDEETEPEERDEYQSWWRNTGLAMSKGALLCPLSVLSSLFADSSVVPLLARALHRIRSTPPRIIASPPTQPRRAAVALIIRVVPSPHAPLPPNPEKPPSLSEFFELDWVNHPDARPEILYLHRENAAPSDGSLWQSKARPSSTEAHVAFPGGRQEPDDEGGLYTAMRQTWEEIGIDLAEPCYTCIGQLDDREITTSLGKRLLMILSPFVFLQLTPHAPPADPVPSTTLHWTPLASLVSSHHPPKWSTVTVDAASRLTPKHSAVLRVLVRILIGSMEFPAIVLRPSPDSTSSEDASKGKGKEHDVLEKAARPKPTQLKLWGLSLGMTLDLMSYMILPTPASPEKGNDGRLHPTSAVSSPLSPMMQLPYQPVAEDFRMEYIAPSLASVFPRFSYPDVNFWIWVFGKRYREVIRGWEASVRQGGTNDRRINWSGSALSTFYAAIRKALVVVIVARALGVLFGISFALWWIFS</sequence>
<dbReference type="GO" id="GO:0010945">
    <property type="term" value="F:coenzyme A diphosphatase activity"/>
    <property type="evidence" value="ECO:0007669"/>
    <property type="project" value="InterPro"/>
</dbReference>
<evidence type="ECO:0000259" key="8">
    <source>
        <dbReference type="PROSITE" id="PS51462"/>
    </source>
</evidence>
<dbReference type="PROSITE" id="PS50920">
    <property type="entry name" value="SOLCAR"/>
    <property type="match status" value="1"/>
</dbReference>
<dbReference type="SUPFAM" id="SSF103506">
    <property type="entry name" value="Mitochondrial carrier"/>
    <property type="match status" value="1"/>
</dbReference>
<organism evidence="9 10">
    <name type="scientific">Gymnopilus dilepis</name>
    <dbReference type="NCBI Taxonomy" id="231916"/>
    <lineage>
        <taxon>Eukaryota</taxon>
        <taxon>Fungi</taxon>
        <taxon>Dikarya</taxon>
        <taxon>Basidiomycota</taxon>
        <taxon>Agaricomycotina</taxon>
        <taxon>Agaricomycetes</taxon>
        <taxon>Agaricomycetidae</taxon>
        <taxon>Agaricales</taxon>
        <taxon>Agaricineae</taxon>
        <taxon>Hymenogastraceae</taxon>
        <taxon>Gymnopilus</taxon>
    </lineage>
</organism>
<dbReference type="PROSITE" id="PS51462">
    <property type="entry name" value="NUDIX"/>
    <property type="match status" value="1"/>
</dbReference>
<comment type="caution">
    <text evidence="9">The sequence shown here is derived from an EMBL/GenBank/DDBJ whole genome shotgun (WGS) entry which is preliminary data.</text>
</comment>
<keyword evidence="10" id="KW-1185">Reference proteome</keyword>
<feature type="compositionally biased region" description="Basic and acidic residues" evidence="6">
    <location>
        <begin position="742"/>
        <end position="753"/>
    </location>
</feature>
<evidence type="ECO:0000313" key="10">
    <source>
        <dbReference type="Proteomes" id="UP000284706"/>
    </source>
</evidence>
<dbReference type="EMBL" id="NHYE01005423">
    <property type="protein sequence ID" value="PPQ73091.1"/>
    <property type="molecule type" value="Genomic_DNA"/>
</dbReference>
<gene>
    <name evidence="9" type="ORF">CVT26_014741</name>
</gene>
<feature type="compositionally biased region" description="Acidic residues" evidence="6">
    <location>
        <begin position="132"/>
        <end position="153"/>
    </location>
</feature>
<keyword evidence="3 7" id="KW-1133">Transmembrane helix</keyword>
<feature type="domain" description="Nudix hydrolase" evidence="8">
    <location>
        <begin position="561"/>
        <end position="703"/>
    </location>
</feature>
<proteinExistence type="predicted"/>
<feature type="repeat" description="Solcar" evidence="5">
    <location>
        <begin position="263"/>
        <end position="348"/>
    </location>
</feature>
<dbReference type="InterPro" id="IPR023395">
    <property type="entry name" value="MCP_dom_sf"/>
</dbReference>
<evidence type="ECO:0000256" key="4">
    <source>
        <dbReference type="ARBA" id="ARBA00023136"/>
    </source>
</evidence>
<evidence type="ECO:0000256" key="5">
    <source>
        <dbReference type="PROSITE-ProRule" id="PRU00282"/>
    </source>
</evidence>
<keyword evidence="4 5" id="KW-0472">Membrane</keyword>
<feature type="region of interest" description="Disordered" evidence="6">
    <location>
        <begin position="732"/>
        <end position="753"/>
    </location>
</feature>
<comment type="subcellular location">
    <subcellularLocation>
        <location evidence="1">Membrane</location>
        <topology evidence="1">Multi-pass membrane protein</topology>
    </subcellularLocation>
</comment>
<feature type="region of interest" description="Disordered" evidence="6">
    <location>
        <begin position="436"/>
        <end position="462"/>
    </location>
</feature>
<dbReference type="InterPro" id="IPR000086">
    <property type="entry name" value="NUDIX_hydrolase_dom"/>
</dbReference>
<name>A0A409W3L2_9AGAR</name>
<dbReference type="InParanoid" id="A0A409W3L2"/>
<dbReference type="InterPro" id="IPR018108">
    <property type="entry name" value="MCP_transmembrane"/>
</dbReference>
<evidence type="ECO:0000313" key="9">
    <source>
        <dbReference type="EMBL" id="PPQ73091.1"/>
    </source>
</evidence>